<reference evidence="4" key="1">
    <citation type="journal article" date="2019" name="Int. J. Syst. Evol. Microbiol.">
        <title>The Global Catalogue of Microorganisms (GCM) 10K type strain sequencing project: providing services to taxonomists for standard genome sequencing and annotation.</title>
        <authorList>
            <consortium name="The Broad Institute Genomics Platform"/>
            <consortium name="The Broad Institute Genome Sequencing Center for Infectious Disease"/>
            <person name="Wu L."/>
            <person name="Ma J."/>
        </authorList>
    </citation>
    <scope>NUCLEOTIDE SEQUENCE [LARGE SCALE GENOMIC DNA]</scope>
    <source>
        <strain evidence="4">CGMCC 1.13574</strain>
    </source>
</reference>
<gene>
    <name evidence="3" type="ORF">ACFSOY_01080</name>
</gene>
<feature type="domain" description="Activator of Hsp90 ATPase homologue 1/2-like C-terminal" evidence="2">
    <location>
        <begin position="145"/>
        <end position="260"/>
    </location>
</feature>
<comment type="caution">
    <text evidence="3">The sequence shown here is derived from an EMBL/GenBank/DDBJ whole genome shotgun (WGS) entry which is preliminary data.</text>
</comment>
<protein>
    <submittedName>
        <fullName evidence="3">SRPBCC domain-containing protein</fullName>
    </submittedName>
</protein>
<dbReference type="CDD" id="cd07814">
    <property type="entry name" value="SRPBCC_CalC_Aha1-like"/>
    <property type="match status" value="2"/>
</dbReference>
<keyword evidence="4" id="KW-1185">Reference proteome</keyword>
<evidence type="ECO:0000259" key="2">
    <source>
        <dbReference type="Pfam" id="PF08327"/>
    </source>
</evidence>
<dbReference type="Gene3D" id="3.30.530.20">
    <property type="match status" value="2"/>
</dbReference>
<evidence type="ECO:0000256" key="1">
    <source>
        <dbReference type="ARBA" id="ARBA00006817"/>
    </source>
</evidence>
<accession>A0ABW4ZTJ6</accession>
<dbReference type="InterPro" id="IPR023393">
    <property type="entry name" value="START-like_dom_sf"/>
</dbReference>
<dbReference type="Proteomes" id="UP001597343">
    <property type="component" value="Unassembled WGS sequence"/>
</dbReference>
<evidence type="ECO:0000313" key="3">
    <source>
        <dbReference type="EMBL" id="MFD2168611.1"/>
    </source>
</evidence>
<dbReference type="RefSeq" id="WP_386043483.1">
    <property type="nucleotide sequence ID" value="NZ_JBHUIO010000002.1"/>
</dbReference>
<organism evidence="3 4">
    <name type="scientific">Tumebacillus lipolyticus</name>
    <dbReference type="NCBI Taxonomy" id="1280370"/>
    <lineage>
        <taxon>Bacteria</taxon>
        <taxon>Bacillati</taxon>
        <taxon>Bacillota</taxon>
        <taxon>Bacilli</taxon>
        <taxon>Bacillales</taxon>
        <taxon>Alicyclobacillaceae</taxon>
        <taxon>Tumebacillus</taxon>
    </lineage>
</organism>
<proteinExistence type="inferred from homology"/>
<evidence type="ECO:0000313" key="4">
    <source>
        <dbReference type="Proteomes" id="UP001597343"/>
    </source>
</evidence>
<feature type="domain" description="Activator of Hsp90 ATPase homologue 1/2-like C-terminal" evidence="2">
    <location>
        <begin position="10"/>
        <end position="128"/>
    </location>
</feature>
<comment type="similarity">
    <text evidence="1">Belongs to the AHA1 family.</text>
</comment>
<dbReference type="SUPFAM" id="SSF55961">
    <property type="entry name" value="Bet v1-like"/>
    <property type="match status" value="2"/>
</dbReference>
<name>A0ABW4ZTJ6_9BACL</name>
<dbReference type="InterPro" id="IPR013538">
    <property type="entry name" value="ASHA1/2-like_C"/>
</dbReference>
<dbReference type="EMBL" id="JBHUIO010000002">
    <property type="protein sequence ID" value="MFD2168611.1"/>
    <property type="molecule type" value="Genomic_DNA"/>
</dbReference>
<sequence length="273" mass="31418">MIQRSMVLDLTANEAYMMLTQPTEMQRWLAHHVSRSENAMQLVWELAERTVLIDCQIVEETPGRSFSFRWAGAHLAGETQVSFTIHPEAGGSRVLLTERGFGAGHRWDLAIADLSERWDEALDTLAHLTGLAKTRQIVKETVVPFPADRVYRAFIDSEQLVTWFVREADVDMRQGGSYRLRDQFPTDGTGYVLELVPNKRIRLSWQWYMTSLPPTELSVELQSSSDETRVHVEHVGFGIGPEWDQEYHEHEEGWSRLLGLLWNHLYSYEASSL</sequence>
<dbReference type="Pfam" id="PF08327">
    <property type="entry name" value="AHSA1"/>
    <property type="match status" value="2"/>
</dbReference>